<gene>
    <name evidence="2" type="ORF">LSUB1_G004941</name>
</gene>
<dbReference type="Proteomes" id="UP000462212">
    <property type="component" value="Unassembled WGS sequence"/>
</dbReference>
<reference evidence="2 3" key="1">
    <citation type="submission" date="2018-05" db="EMBL/GenBank/DDBJ databases">
        <title>Genome sequencing and assembly of the regulated plant pathogen Lachnellula willkommii and related sister species for the development of diagnostic species identification markers.</title>
        <authorList>
            <person name="Giroux E."/>
            <person name="Bilodeau G."/>
        </authorList>
    </citation>
    <scope>NUCLEOTIDE SEQUENCE [LARGE SCALE GENOMIC DNA]</scope>
    <source>
        <strain evidence="2 3">CBS 197.66</strain>
    </source>
</reference>
<sequence length="342" mass="38206">MSHVVRKNPGNGQGGQARSCKAQPLLKTSTRIRGSLSDSQERDAQMCRISDTAQTQSKTEPSSLEEHNNQLCQNSKLPTTYQPDKAHIIQQLYLAHFICSVNQTVYPWVTELPNILSGPAENEEIYAIRSATMALYGRLTAPEKESYKPCMHGAIGAAVLLSSFENIICTMPMEWLQHFVAAGKIFEVAGPENCQTGLMHKFFRSMRISSFITALTFDKPSVFASKAWGKIPFKISPKMPFDQLHQINLKDVYTTAEHLSSRLNNFWKDYKAQVDLCYDQRIKAITSNTATIDSISNFSLPYIFPFQNSSDAHFTSMYDSGNLIVLGYLAAASQTLSLSATY</sequence>
<feature type="compositionally biased region" description="Polar residues" evidence="1">
    <location>
        <begin position="51"/>
        <end position="62"/>
    </location>
</feature>
<organism evidence="2 3">
    <name type="scientific">Lachnellula subtilissima</name>
    <dbReference type="NCBI Taxonomy" id="602034"/>
    <lineage>
        <taxon>Eukaryota</taxon>
        <taxon>Fungi</taxon>
        <taxon>Dikarya</taxon>
        <taxon>Ascomycota</taxon>
        <taxon>Pezizomycotina</taxon>
        <taxon>Leotiomycetes</taxon>
        <taxon>Helotiales</taxon>
        <taxon>Lachnaceae</taxon>
        <taxon>Lachnellula</taxon>
    </lineage>
</organism>
<evidence type="ECO:0000256" key="1">
    <source>
        <dbReference type="SAM" id="MobiDB-lite"/>
    </source>
</evidence>
<dbReference type="PANTHER" id="PTHR38111">
    <property type="entry name" value="ZN(2)-C6 FUNGAL-TYPE DOMAIN-CONTAINING PROTEIN-RELATED"/>
    <property type="match status" value="1"/>
</dbReference>
<proteinExistence type="predicted"/>
<protein>
    <submittedName>
        <fullName evidence="2">Uncharacterized protein</fullName>
    </submittedName>
</protein>
<dbReference type="EMBL" id="QGMJ01000335">
    <property type="protein sequence ID" value="TVY37662.1"/>
    <property type="molecule type" value="Genomic_DNA"/>
</dbReference>
<dbReference type="AlphaFoldDB" id="A0A8H8RNA2"/>
<accession>A0A8H8RNA2</accession>
<evidence type="ECO:0000313" key="3">
    <source>
        <dbReference type="Proteomes" id="UP000462212"/>
    </source>
</evidence>
<keyword evidence="3" id="KW-1185">Reference proteome</keyword>
<dbReference type="InterPro" id="IPR053178">
    <property type="entry name" value="Osmoadaptation_assoc"/>
</dbReference>
<feature type="compositionally biased region" description="Polar residues" evidence="1">
    <location>
        <begin position="26"/>
        <end position="38"/>
    </location>
</feature>
<comment type="caution">
    <text evidence="2">The sequence shown here is derived from an EMBL/GenBank/DDBJ whole genome shotgun (WGS) entry which is preliminary data.</text>
</comment>
<dbReference type="OrthoDB" id="3525185at2759"/>
<feature type="region of interest" description="Disordered" evidence="1">
    <location>
        <begin position="1"/>
        <end position="68"/>
    </location>
</feature>
<evidence type="ECO:0000313" key="2">
    <source>
        <dbReference type="EMBL" id="TVY37662.1"/>
    </source>
</evidence>
<name>A0A8H8RNA2_9HELO</name>